<keyword evidence="3 10" id="KW-0328">Glycosyltransferase</keyword>
<evidence type="ECO:0000259" key="12">
    <source>
        <dbReference type="Pfam" id="PF04101"/>
    </source>
</evidence>
<dbReference type="EC" id="2.4.1.227" evidence="10"/>
<dbReference type="Proteomes" id="UP001595685">
    <property type="component" value="Unassembled WGS sequence"/>
</dbReference>
<organism evidence="13 14">
    <name type="scientific">Aquipuribacter hungaricus</name>
    <dbReference type="NCBI Taxonomy" id="545624"/>
    <lineage>
        <taxon>Bacteria</taxon>
        <taxon>Bacillati</taxon>
        <taxon>Actinomycetota</taxon>
        <taxon>Actinomycetes</taxon>
        <taxon>Micrococcales</taxon>
        <taxon>Intrasporangiaceae</taxon>
        <taxon>Aquipuribacter</taxon>
    </lineage>
</organism>
<dbReference type="NCBIfam" id="TIGR01133">
    <property type="entry name" value="murG"/>
    <property type="match status" value="1"/>
</dbReference>
<gene>
    <name evidence="10 13" type="primary">murG</name>
    <name evidence="13" type="ORF">ACFOLH_18405</name>
</gene>
<keyword evidence="5 10" id="KW-0133">Cell shape</keyword>
<dbReference type="CDD" id="cd03785">
    <property type="entry name" value="GT28_MurG"/>
    <property type="match status" value="1"/>
</dbReference>
<accession>A0ABV7WKL6</accession>
<proteinExistence type="inferred from homology"/>
<comment type="catalytic activity">
    <reaction evidence="10">
        <text>di-trans,octa-cis-undecaprenyl diphospho-N-acetyl-alpha-D-muramoyl-L-alanyl-D-glutamyl-meso-2,6-diaminopimeloyl-D-alanyl-D-alanine + UDP-N-acetyl-alpha-D-glucosamine = di-trans,octa-cis-undecaprenyl diphospho-[N-acetyl-alpha-D-glucosaminyl-(1-&gt;4)]-N-acetyl-alpha-D-muramoyl-L-alanyl-D-glutamyl-meso-2,6-diaminopimeloyl-D-alanyl-D-alanine + UDP + H(+)</text>
        <dbReference type="Rhea" id="RHEA:31227"/>
        <dbReference type="ChEBI" id="CHEBI:15378"/>
        <dbReference type="ChEBI" id="CHEBI:57705"/>
        <dbReference type="ChEBI" id="CHEBI:58223"/>
        <dbReference type="ChEBI" id="CHEBI:61387"/>
        <dbReference type="ChEBI" id="CHEBI:61388"/>
        <dbReference type="EC" id="2.4.1.227"/>
    </reaction>
</comment>
<keyword evidence="2 10" id="KW-0132">Cell division</keyword>
<comment type="pathway">
    <text evidence="10">Cell wall biogenesis; peptidoglycan biosynthesis.</text>
</comment>
<evidence type="ECO:0000313" key="13">
    <source>
        <dbReference type="EMBL" id="MFC3690324.1"/>
    </source>
</evidence>
<reference evidence="14" key="1">
    <citation type="journal article" date="2019" name="Int. J. Syst. Evol. Microbiol.">
        <title>The Global Catalogue of Microorganisms (GCM) 10K type strain sequencing project: providing services to taxonomists for standard genome sequencing and annotation.</title>
        <authorList>
            <consortium name="The Broad Institute Genomics Platform"/>
            <consortium name="The Broad Institute Genome Sequencing Center for Infectious Disease"/>
            <person name="Wu L."/>
            <person name="Ma J."/>
        </authorList>
    </citation>
    <scope>NUCLEOTIDE SEQUENCE [LARGE SCALE GENOMIC DNA]</scope>
    <source>
        <strain evidence="14">NCAIM B.02333</strain>
    </source>
</reference>
<dbReference type="Gene3D" id="3.40.50.2000">
    <property type="entry name" value="Glycogen Phosphorylase B"/>
    <property type="match status" value="2"/>
</dbReference>
<feature type="domain" description="Glycosyl transferase family 28 C-terminal" evidence="12">
    <location>
        <begin position="194"/>
        <end position="361"/>
    </location>
</feature>
<dbReference type="HAMAP" id="MF_00033">
    <property type="entry name" value="MurG"/>
    <property type="match status" value="1"/>
</dbReference>
<feature type="binding site" evidence="10">
    <location>
        <position position="130"/>
    </location>
    <ligand>
        <name>UDP-N-acetyl-alpha-D-glucosamine</name>
        <dbReference type="ChEBI" id="CHEBI:57705"/>
    </ligand>
</feature>
<dbReference type="PANTHER" id="PTHR21015">
    <property type="entry name" value="UDP-N-ACETYLGLUCOSAMINE--N-ACETYLMURAMYL-(PENTAPEPTIDE) PYROPHOSPHORYL-UNDECAPRENOL N-ACETYLGLUCOSAMINE TRANSFERASE 1"/>
    <property type="match status" value="1"/>
</dbReference>
<evidence type="ECO:0000256" key="8">
    <source>
        <dbReference type="ARBA" id="ARBA00023306"/>
    </source>
</evidence>
<dbReference type="InterPro" id="IPR007235">
    <property type="entry name" value="Glyco_trans_28_C"/>
</dbReference>
<evidence type="ECO:0000256" key="10">
    <source>
        <dbReference type="HAMAP-Rule" id="MF_00033"/>
    </source>
</evidence>
<feature type="binding site" evidence="10">
    <location>
        <position position="201"/>
    </location>
    <ligand>
        <name>UDP-N-acetyl-alpha-D-glucosamine</name>
        <dbReference type="ChEBI" id="CHEBI:57705"/>
    </ligand>
</feature>
<dbReference type="GO" id="GO:0016757">
    <property type="term" value="F:glycosyltransferase activity"/>
    <property type="evidence" value="ECO:0007669"/>
    <property type="project" value="UniProtKB-KW"/>
</dbReference>
<feature type="binding site" evidence="10">
    <location>
        <position position="302"/>
    </location>
    <ligand>
        <name>UDP-N-acetyl-alpha-D-glucosamine</name>
        <dbReference type="ChEBI" id="CHEBI:57705"/>
    </ligand>
</feature>
<evidence type="ECO:0000259" key="11">
    <source>
        <dbReference type="Pfam" id="PF03033"/>
    </source>
</evidence>
<feature type="binding site" evidence="10">
    <location>
        <position position="167"/>
    </location>
    <ligand>
        <name>UDP-N-acetyl-alpha-D-glucosamine</name>
        <dbReference type="ChEBI" id="CHEBI:57705"/>
    </ligand>
</feature>
<evidence type="ECO:0000256" key="7">
    <source>
        <dbReference type="ARBA" id="ARBA00023136"/>
    </source>
</evidence>
<evidence type="ECO:0000256" key="3">
    <source>
        <dbReference type="ARBA" id="ARBA00022676"/>
    </source>
</evidence>
<keyword evidence="1 10" id="KW-1003">Cell membrane</keyword>
<dbReference type="RefSeq" id="WP_340293661.1">
    <property type="nucleotide sequence ID" value="NZ_JBBEOI010000117.1"/>
</dbReference>
<sequence>MTAPGPLSVVLAGGGTAGHVSPLLATAEALLRLDPATRVTVLGTAEGLEARLVPAAGLDLRVLPRVPLPRRPTVDLLRVPGRLAGAVAAARRVLTEVSADVVVGFGGYVATPAYLAARQARVPVVVHEQNALPGLANRVGARLTPWVATTFEGTPLRGAQRVGLPLRAAVAGLDRDALRGEARAALGLRPDLVTLLVTGGSLGAQRLNDVLPAVRADLAAAGVQVLHVSGRGKTVTVPDLGAGPGAGTVVPYVVEPYLDRMDLAYAACDAVVCRAGAGTVCELSALGLPAAYVPLPVGNGEQRRNAEPLVAAGGGLLVADADLTPAWVRTTLLPLLADPDRLAAMAGAARAHGVLDAADRLAGMVVRAATGGTP</sequence>
<comment type="function">
    <text evidence="10">Cell wall formation. Catalyzes the transfer of a GlcNAc subunit on undecaprenyl-pyrophosphoryl-MurNAc-pentapeptide (lipid intermediate I) to form undecaprenyl-pyrophosphoryl-MurNAc-(pentapeptide)GlcNAc (lipid intermediate II).</text>
</comment>
<dbReference type="PANTHER" id="PTHR21015:SF22">
    <property type="entry name" value="GLYCOSYLTRANSFERASE"/>
    <property type="match status" value="1"/>
</dbReference>
<comment type="caution">
    <text evidence="13">The sequence shown here is derived from an EMBL/GenBank/DDBJ whole genome shotgun (WGS) entry which is preliminary data.</text>
</comment>
<feature type="binding site" evidence="10">
    <location>
        <begin position="16"/>
        <end position="18"/>
    </location>
    <ligand>
        <name>UDP-N-acetyl-alpha-D-glucosamine</name>
        <dbReference type="ChEBI" id="CHEBI:57705"/>
    </ligand>
</feature>
<feature type="domain" description="Glycosyltransferase family 28 N-terminal" evidence="11">
    <location>
        <begin position="9"/>
        <end position="143"/>
    </location>
</feature>
<dbReference type="SUPFAM" id="SSF53756">
    <property type="entry name" value="UDP-Glycosyltransferase/glycogen phosphorylase"/>
    <property type="match status" value="1"/>
</dbReference>
<dbReference type="Pfam" id="PF03033">
    <property type="entry name" value="Glyco_transf_28"/>
    <property type="match status" value="1"/>
</dbReference>
<keyword evidence="9 10" id="KW-0961">Cell wall biogenesis/degradation</keyword>
<evidence type="ECO:0000256" key="1">
    <source>
        <dbReference type="ARBA" id="ARBA00022475"/>
    </source>
</evidence>
<evidence type="ECO:0000256" key="9">
    <source>
        <dbReference type="ARBA" id="ARBA00023316"/>
    </source>
</evidence>
<evidence type="ECO:0000256" key="4">
    <source>
        <dbReference type="ARBA" id="ARBA00022679"/>
    </source>
</evidence>
<dbReference type="InterPro" id="IPR004276">
    <property type="entry name" value="GlycoTrans_28_N"/>
</dbReference>
<keyword evidence="14" id="KW-1185">Reference proteome</keyword>
<evidence type="ECO:0000256" key="6">
    <source>
        <dbReference type="ARBA" id="ARBA00022984"/>
    </source>
</evidence>
<evidence type="ECO:0000256" key="2">
    <source>
        <dbReference type="ARBA" id="ARBA00022618"/>
    </source>
</evidence>
<comment type="similarity">
    <text evidence="10">Belongs to the glycosyltransferase 28 family. MurG subfamily.</text>
</comment>
<protein>
    <recommendedName>
        <fullName evidence="10">UDP-N-acetylglucosamine--N-acetylmuramyl-(pentapeptide) pyrophosphoryl-undecaprenol N-acetylglucosamine transferase</fullName>
        <ecNumber evidence="10">2.4.1.227</ecNumber>
    </recommendedName>
    <alternativeName>
        <fullName evidence="10">Undecaprenyl-PP-MurNAc-pentapeptide-UDPGlcNAc GlcNAc transferase</fullName>
    </alternativeName>
</protein>
<keyword evidence="4 10" id="KW-0808">Transferase</keyword>
<dbReference type="EMBL" id="JBHRWW010000020">
    <property type="protein sequence ID" value="MFC3690324.1"/>
    <property type="molecule type" value="Genomic_DNA"/>
</dbReference>
<evidence type="ECO:0000256" key="5">
    <source>
        <dbReference type="ARBA" id="ARBA00022960"/>
    </source>
</evidence>
<keyword evidence="7 10" id="KW-0472">Membrane</keyword>
<name>A0ABV7WKL6_9MICO</name>
<keyword evidence="6 10" id="KW-0573">Peptidoglycan synthesis</keyword>
<keyword evidence="8 10" id="KW-0131">Cell cycle</keyword>
<dbReference type="Pfam" id="PF04101">
    <property type="entry name" value="Glyco_tran_28_C"/>
    <property type="match status" value="1"/>
</dbReference>
<dbReference type="InterPro" id="IPR006009">
    <property type="entry name" value="GlcNAc_MurG"/>
</dbReference>
<evidence type="ECO:0000313" key="14">
    <source>
        <dbReference type="Proteomes" id="UP001595685"/>
    </source>
</evidence>
<comment type="subcellular location">
    <subcellularLocation>
        <location evidence="10">Cell membrane</location>
        <topology evidence="10">Peripheral membrane protein</topology>
        <orientation evidence="10">Cytoplasmic side</orientation>
    </subcellularLocation>
</comment>
<comment type="caution">
    <text evidence="10">Lacks conserved residue(s) required for the propagation of feature annotation.</text>
</comment>